<gene>
    <name evidence="10" type="primary">LOC132710182</name>
</gene>
<evidence type="ECO:0000256" key="1">
    <source>
        <dbReference type="ARBA" id="ARBA00002132"/>
    </source>
</evidence>
<evidence type="ECO:0000256" key="2">
    <source>
        <dbReference type="ARBA" id="ARBA00004514"/>
    </source>
</evidence>
<comment type="subcellular location">
    <subcellularLocation>
        <location evidence="2">Cytoplasm</location>
        <location evidence="2">Cytosol</location>
    </subcellularLocation>
</comment>
<dbReference type="Pfam" id="PF14669">
    <property type="entry name" value="Asp_Glu_race_2"/>
    <property type="match status" value="1"/>
</dbReference>
<dbReference type="InterPro" id="IPR038952">
    <property type="entry name" value="TOPAZ1"/>
</dbReference>
<evidence type="ECO:0000256" key="7">
    <source>
        <dbReference type="ARBA" id="ARBA00031943"/>
    </source>
</evidence>
<organism evidence="9 10">
    <name type="scientific">Pantherophis guttatus</name>
    <name type="common">Corn snake</name>
    <name type="synonym">Elaphe guttata</name>
    <dbReference type="NCBI Taxonomy" id="94885"/>
    <lineage>
        <taxon>Eukaryota</taxon>
        <taxon>Metazoa</taxon>
        <taxon>Chordata</taxon>
        <taxon>Craniata</taxon>
        <taxon>Vertebrata</taxon>
        <taxon>Euteleostomi</taxon>
        <taxon>Lepidosauria</taxon>
        <taxon>Squamata</taxon>
        <taxon>Bifurcata</taxon>
        <taxon>Unidentata</taxon>
        <taxon>Episquamata</taxon>
        <taxon>Toxicofera</taxon>
        <taxon>Serpentes</taxon>
        <taxon>Colubroidea</taxon>
        <taxon>Colubridae</taxon>
        <taxon>Colubrinae</taxon>
        <taxon>Pantherophis</taxon>
    </lineage>
</organism>
<evidence type="ECO:0000259" key="8">
    <source>
        <dbReference type="Pfam" id="PF14669"/>
    </source>
</evidence>
<dbReference type="GeneID" id="132710182"/>
<evidence type="ECO:0000313" key="10">
    <source>
        <dbReference type="RefSeq" id="XP_060541815.1"/>
    </source>
</evidence>
<dbReference type="Proteomes" id="UP001652622">
    <property type="component" value="Unplaced"/>
</dbReference>
<dbReference type="RefSeq" id="XP_060541815.1">
    <property type="nucleotide sequence ID" value="XM_060685832.1"/>
</dbReference>
<evidence type="ECO:0000256" key="5">
    <source>
        <dbReference type="ARBA" id="ARBA00022782"/>
    </source>
</evidence>
<evidence type="ECO:0000256" key="4">
    <source>
        <dbReference type="ARBA" id="ARBA00022490"/>
    </source>
</evidence>
<protein>
    <recommendedName>
        <fullName evidence="3">Protein TOPAZ1</fullName>
    </recommendedName>
    <alternativeName>
        <fullName evidence="7">Testis- and ovary-specific PAZ domain-containing protein 1</fullName>
    </alternativeName>
</protein>
<evidence type="ECO:0000256" key="3">
    <source>
        <dbReference type="ARBA" id="ARBA00016464"/>
    </source>
</evidence>
<proteinExistence type="predicted"/>
<keyword evidence="4" id="KW-0963">Cytoplasm</keyword>
<evidence type="ECO:0000313" key="9">
    <source>
        <dbReference type="Proteomes" id="UP001652622"/>
    </source>
</evidence>
<dbReference type="PANTHER" id="PTHR35671">
    <property type="entry name" value="PROTEIN TOPAZ1"/>
    <property type="match status" value="1"/>
</dbReference>
<reference evidence="10" key="1">
    <citation type="submission" date="2025-08" db="UniProtKB">
        <authorList>
            <consortium name="RefSeq"/>
        </authorList>
    </citation>
    <scope>IDENTIFICATION</scope>
    <source>
        <tissue evidence="10">Blood</tissue>
    </source>
</reference>
<keyword evidence="5" id="KW-0221">Differentiation</keyword>
<keyword evidence="9" id="KW-1185">Reference proteome</keyword>
<feature type="domain" description="Protein TOPAZ1" evidence="8">
    <location>
        <begin position="274"/>
        <end position="363"/>
    </location>
</feature>
<evidence type="ECO:0000256" key="6">
    <source>
        <dbReference type="ARBA" id="ARBA00022871"/>
    </source>
</evidence>
<accession>A0ABM3Z0C6</accession>
<keyword evidence="6" id="KW-0744">Spermatogenesis</keyword>
<dbReference type="PANTHER" id="PTHR35671:SF1">
    <property type="entry name" value="PROTEIN TOPAZ1"/>
    <property type="match status" value="1"/>
</dbReference>
<name>A0ABM3Z0C6_PANGU</name>
<sequence>MQEQKTNVQDFAKIENTLTIEPLSCDHQLELSFPTVKAIVPQQQDPALKSRMNDFRFPRKCPRLPLSTTNSYKTWKGEKHPGTNLGLTLPRGYCRYYFNSFNGCKKPNCWFSHVLVSREDKLCSEIIKKYISIGGVVLLQRAVYIFSDYCKKGTSVYHLDLQMFHDLLTSLLQSCLLKELFHVVHTGIRIKILPTIDILLKIFEEVALMKVKEAVPELSDIFRKLIDVGMVLEHEHIRHITNLLNQLHVSSEEIAMLRSRFQERHFHKAIFCDFDSTVAAFKAKKVLDVFYALKIHFTLLKGLLESQQSVSRCQVVNVAVEIFLKCGNLDGALWVLRGSEWIINTAAWPCEKMDVLNRHNLLYAVASELMIKQRYDETFEVLRNLPGFQNTCDSLDVSQNGLLFNKLLSACSESRNIEVSSIVVAFMLSRNIHIEFNLLRALITALGRSCLWLKARKHYKSALALGCYPSPEGNLYRKLLLIPSYMSEVEMLLAIEMFLVSNASSIQSPGASNQILQIVLKRCEGNNIQNSEEYQNATERLFQAVQISNPKLFIKHLTVNINKDQIYSLEYTSVLKWLKENMKWAGKTWLF</sequence>
<comment type="function">
    <text evidence="1">Important for normal spermatogenesis and male fertility. Specifically required for progression to the post-meiotic stages of spermatocyte development. Seems to be necessary for normal expression levels of a number of testis-expressed gene transcripts, although its role in this process is unclear.</text>
</comment>
<dbReference type="InterPro" id="IPR029435">
    <property type="entry name" value="TOPAZ1_dom"/>
</dbReference>